<dbReference type="InterPro" id="IPR032466">
    <property type="entry name" value="Metal_Hydrolase"/>
</dbReference>
<dbReference type="OrthoDB" id="2400733at2759"/>
<keyword evidence="2" id="KW-1185">Reference proteome</keyword>
<organism evidence="1 2">
    <name type="scientific">Psilocybe cf. subviscida</name>
    <dbReference type="NCBI Taxonomy" id="2480587"/>
    <lineage>
        <taxon>Eukaryota</taxon>
        <taxon>Fungi</taxon>
        <taxon>Dikarya</taxon>
        <taxon>Basidiomycota</taxon>
        <taxon>Agaricomycotina</taxon>
        <taxon>Agaricomycetes</taxon>
        <taxon>Agaricomycetidae</taxon>
        <taxon>Agaricales</taxon>
        <taxon>Agaricineae</taxon>
        <taxon>Strophariaceae</taxon>
        <taxon>Psilocybe</taxon>
    </lineage>
</organism>
<dbReference type="EMBL" id="JAACJJ010000016">
    <property type="protein sequence ID" value="KAF5324222.1"/>
    <property type="molecule type" value="Genomic_DNA"/>
</dbReference>
<dbReference type="AlphaFoldDB" id="A0A8H5F5E8"/>
<comment type="caution">
    <text evidence="1">The sequence shown here is derived from an EMBL/GenBank/DDBJ whole genome shotgun (WGS) entry which is preliminary data.</text>
</comment>
<name>A0A8H5F5E8_9AGAR</name>
<sequence>MAGLWRNLDVVDAFSVGHAPYRLATALGKDASSWSGVSEMLPLLLTAAEDGRLTLEHIRVCLCDHPVQIFGLAD</sequence>
<dbReference type="Gene3D" id="3.20.20.140">
    <property type="entry name" value="Metal-dependent hydrolases"/>
    <property type="match status" value="1"/>
</dbReference>
<dbReference type="SUPFAM" id="SSF51556">
    <property type="entry name" value="Metallo-dependent hydrolases"/>
    <property type="match status" value="1"/>
</dbReference>
<gene>
    <name evidence="1" type="ORF">D9619_011279</name>
</gene>
<accession>A0A8H5F5E8</accession>
<evidence type="ECO:0000313" key="2">
    <source>
        <dbReference type="Proteomes" id="UP000567179"/>
    </source>
</evidence>
<protein>
    <submittedName>
        <fullName evidence="1">Uncharacterized protein</fullName>
    </submittedName>
</protein>
<dbReference type="Proteomes" id="UP000567179">
    <property type="component" value="Unassembled WGS sequence"/>
</dbReference>
<reference evidence="1 2" key="1">
    <citation type="journal article" date="2020" name="ISME J.">
        <title>Uncovering the hidden diversity of litter-decomposition mechanisms in mushroom-forming fungi.</title>
        <authorList>
            <person name="Floudas D."/>
            <person name="Bentzer J."/>
            <person name="Ahren D."/>
            <person name="Johansson T."/>
            <person name="Persson P."/>
            <person name="Tunlid A."/>
        </authorList>
    </citation>
    <scope>NUCLEOTIDE SEQUENCE [LARGE SCALE GENOMIC DNA]</scope>
    <source>
        <strain evidence="1 2">CBS 101986</strain>
    </source>
</reference>
<evidence type="ECO:0000313" key="1">
    <source>
        <dbReference type="EMBL" id="KAF5324222.1"/>
    </source>
</evidence>
<proteinExistence type="predicted"/>